<dbReference type="EMBL" id="KZ825392">
    <property type="protein sequence ID" value="RAH41209.1"/>
    <property type="molecule type" value="Genomic_DNA"/>
</dbReference>
<evidence type="ECO:0000313" key="2">
    <source>
        <dbReference type="Proteomes" id="UP000249057"/>
    </source>
</evidence>
<protein>
    <submittedName>
        <fullName evidence="1">Toxin biosynthesis ketoreductase</fullName>
    </submittedName>
</protein>
<accession>A0ACD1FW61</accession>
<name>A0ACD1FW61_9EURO</name>
<gene>
    <name evidence="1" type="ORF">BO95DRAFT_456798</name>
</gene>
<dbReference type="Proteomes" id="UP000249057">
    <property type="component" value="Unassembled WGS sequence"/>
</dbReference>
<evidence type="ECO:0000313" key="1">
    <source>
        <dbReference type="EMBL" id="RAH41209.1"/>
    </source>
</evidence>
<organism evidence="1 2">
    <name type="scientific">Aspergillus brunneoviolaceus CBS 621.78</name>
    <dbReference type="NCBI Taxonomy" id="1450534"/>
    <lineage>
        <taxon>Eukaryota</taxon>
        <taxon>Fungi</taxon>
        <taxon>Dikarya</taxon>
        <taxon>Ascomycota</taxon>
        <taxon>Pezizomycotina</taxon>
        <taxon>Eurotiomycetes</taxon>
        <taxon>Eurotiomycetidae</taxon>
        <taxon>Eurotiales</taxon>
        <taxon>Aspergillaceae</taxon>
        <taxon>Aspergillus</taxon>
        <taxon>Aspergillus subgen. Circumdati</taxon>
    </lineage>
</organism>
<reference evidence="1" key="1">
    <citation type="submission" date="2018-02" db="EMBL/GenBank/DDBJ databases">
        <title>The genomes of Aspergillus section Nigri reveals drivers in fungal speciation.</title>
        <authorList>
            <consortium name="DOE Joint Genome Institute"/>
            <person name="Vesth T.C."/>
            <person name="Nybo J."/>
            <person name="Theobald S."/>
            <person name="Brandl J."/>
            <person name="Frisvad J.C."/>
            <person name="Nielsen K.F."/>
            <person name="Lyhne E.K."/>
            <person name="Kogle M.E."/>
            <person name="Kuo A."/>
            <person name="Riley R."/>
            <person name="Clum A."/>
            <person name="Nolan M."/>
            <person name="Lipzen A."/>
            <person name="Salamov A."/>
            <person name="Henrissat B."/>
            <person name="Wiebenga A."/>
            <person name="De vries R.P."/>
            <person name="Grigoriev I.V."/>
            <person name="Mortensen U.H."/>
            <person name="Andersen M.R."/>
            <person name="Baker S.E."/>
        </authorList>
    </citation>
    <scope>NUCLEOTIDE SEQUENCE</scope>
    <source>
        <strain evidence="1">CBS 621.78</strain>
    </source>
</reference>
<keyword evidence="2" id="KW-1185">Reference proteome</keyword>
<sequence length="248" mass="26680">MTKVVLITGASRGIGKRLVAQYLARPDTTVIAAVRDTTSASAEQLETLPKSKDGSRLIVIRLAADEAHGAREAASEIQKQNGLDHIDIVIANAGICDHWGPVLEAAEEEVRSHLEVNTLGPLRLLQAMEPLLRNASAPKFIYISTLLASIGGIGQMYTLTGPYGMSKVAGNYLVRKAHAENEHLVTLSIDPGLVQTDLGNRAAQYYGLDKAPVTLEDSVRRIMTQIDTATKSTTSGMFVNTSGENVCW</sequence>
<proteinExistence type="predicted"/>